<proteinExistence type="predicted"/>
<reference evidence="2 3" key="1">
    <citation type="submission" date="2023-08" db="EMBL/GenBank/DDBJ databases">
        <title>The draft genome sequence of Paracraurococcus sp. LOR1-02.</title>
        <authorList>
            <person name="Kingkaew E."/>
            <person name="Tanasupawat S."/>
        </authorList>
    </citation>
    <scope>NUCLEOTIDE SEQUENCE [LARGE SCALE GENOMIC DNA]</scope>
    <source>
        <strain evidence="2 3">LOR1-02</strain>
    </source>
</reference>
<keyword evidence="1" id="KW-0175">Coiled coil</keyword>
<organism evidence="2 3">
    <name type="scientific">Paracraurococcus lichenis</name>
    <dbReference type="NCBI Taxonomy" id="3064888"/>
    <lineage>
        <taxon>Bacteria</taxon>
        <taxon>Pseudomonadati</taxon>
        <taxon>Pseudomonadota</taxon>
        <taxon>Alphaproteobacteria</taxon>
        <taxon>Acetobacterales</taxon>
        <taxon>Roseomonadaceae</taxon>
        <taxon>Paracraurococcus</taxon>
    </lineage>
</organism>
<name>A0ABT9EA36_9PROT</name>
<keyword evidence="3" id="KW-1185">Reference proteome</keyword>
<dbReference type="RefSeq" id="WP_305107928.1">
    <property type="nucleotide sequence ID" value="NZ_JAUTWS010000068.1"/>
</dbReference>
<evidence type="ECO:0000313" key="3">
    <source>
        <dbReference type="Proteomes" id="UP001243009"/>
    </source>
</evidence>
<dbReference type="Proteomes" id="UP001243009">
    <property type="component" value="Unassembled WGS sequence"/>
</dbReference>
<evidence type="ECO:0000313" key="2">
    <source>
        <dbReference type="EMBL" id="MDO9713068.1"/>
    </source>
</evidence>
<feature type="non-terminal residue" evidence="2">
    <location>
        <position position="317"/>
    </location>
</feature>
<protein>
    <submittedName>
        <fullName evidence="2">Uncharacterized protein</fullName>
    </submittedName>
</protein>
<evidence type="ECO:0000256" key="1">
    <source>
        <dbReference type="SAM" id="Coils"/>
    </source>
</evidence>
<gene>
    <name evidence="2" type="ORF">Q7A36_32365</name>
</gene>
<sequence>MQTSIFETPTPLRLRAEPSRRRHIWELASLFHCSIIGTCLSTNELRRLLRKLGQDAPYATDHTLHGLAVSLAGRHDQAGKLLNKALDERHRVVVRRFDAATEVEGVRQLWREALEAGDIPGAYWAALTHPATDQSLVSEIFGEVHMLSHLVGAANRADIRRLAMQEREIAALRDTVARQQARLRDNLTERDARIRTLQEVVAQQSLRSVAKPCAADSSEIDMLIAELRRQLDREVRRRETLEHRLTEAETTLQSERAARAELQHMLQRTAHELAIVEQELAPHVHEEVVAPPAAIGTVLYVGGRSGQTALLRHAAER</sequence>
<accession>A0ABT9EA36</accession>
<comment type="caution">
    <text evidence="2">The sequence shown here is derived from an EMBL/GenBank/DDBJ whole genome shotgun (WGS) entry which is preliminary data.</text>
</comment>
<dbReference type="EMBL" id="JAUTWS010000068">
    <property type="protein sequence ID" value="MDO9713068.1"/>
    <property type="molecule type" value="Genomic_DNA"/>
</dbReference>
<feature type="coiled-coil region" evidence="1">
    <location>
        <begin position="224"/>
        <end position="279"/>
    </location>
</feature>